<proteinExistence type="predicted"/>
<reference evidence="2" key="1">
    <citation type="journal article" date="2019" name="Int. J. Syst. Evol. Microbiol.">
        <title>The Global Catalogue of Microorganisms (GCM) 10K type strain sequencing project: providing services to taxonomists for standard genome sequencing and annotation.</title>
        <authorList>
            <consortium name="The Broad Institute Genomics Platform"/>
            <consortium name="The Broad Institute Genome Sequencing Center for Infectious Disease"/>
            <person name="Wu L."/>
            <person name="Ma J."/>
        </authorList>
    </citation>
    <scope>NUCLEOTIDE SEQUENCE [LARGE SCALE GENOMIC DNA]</scope>
    <source>
        <strain evidence="2">JCM 16904</strain>
    </source>
</reference>
<evidence type="ECO:0000313" key="2">
    <source>
        <dbReference type="Proteomes" id="UP001500902"/>
    </source>
</evidence>
<dbReference type="Proteomes" id="UP001500902">
    <property type="component" value="Unassembled WGS sequence"/>
</dbReference>
<sequence>MLLALVAGCGGGDPGPTAAQAGETLKTHITELIGETGLKDVQVTDPGGKDVSCGEEGAKRTYAVKSTFRGEDTGLIGEMAGALTLNWGYKVDKVFTPESYKTILKLASARTTVTLDMPVMGDVVVSGETSCIPA</sequence>
<protein>
    <recommendedName>
        <fullName evidence="3">Lipoprotein</fullName>
    </recommendedName>
</protein>
<keyword evidence="2" id="KW-1185">Reference proteome</keyword>
<name>A0ABP7E0L3_9ACTN</name>
<organism evidence="1 2">
    <name type="scientific">Nonomuraea antimicrobica</name>
    <dbReference type="NCBI Taxonomy" id="561173"/>
    <lineage>
        <taxon>Bacteria</taxon>
        <taxon>Bacillati</taxon>
        <taxon>Actinomycetota</taxon>
        <taxon>Actinomycetes</taxon>
        <taxon>Streptosporangiales</taxon>
        <taxon>Streptosporangiaceae</taxon>
        <taxon>Nonomuraea</taxon>
    </lineage>
</organism>
<evidence type="ECO:0008006" key="3">
    <source>
        <dbReference type="Google" id="ProtNLM"/>
    </source>
</evidence>
<comment type="caution">
    <text evidence="1">The sequence shown here is derived from an EMBL/GenBank/DDBJ whole genome shotgun (WGS) entry which is preliminary data.</text>
</comment>
<gene>
    <name evidence="1" type="ORF">GCM10022224_092730</name>
</gene>
<evidence type="ECO:0000313" key="1">
    <source>
        <dbReference type="EMBL" id="GAA3712622.1"/>
    </source>
</evidence>
<dbReference type="EMBL" id="BAAAZP010000218">
    <property type="protein sequence ID" value="GAA3712622.1"/>
    <property type="molecule type" value="Genomic_DNA"/>
</dbReference>
<accession>A0ABP7E0L3</accession>
<dbReference type="RefSeq" id="WP_344894372.1">
    <property type="nucleotide sequence ID" value="NZ_BAAAZP010000218.1"/>
</dbReference>